<dbReference type="Pfam" id="PF25000">
    <property type="entry name" value="DUF7779"/>
    <property type="match status" value="1"/>
</dbReference>
<dbReference type="SUPFAM" id="SSF48452">
    <property type="entry name" value="TPR-like"/>
    <property type="match status" value="1"/>
</dbReference>
<keyword evidence="1" id="KW-0862">Zinc</keyword>
<dbReference type="SMART" id="SM00355">
    <property type="entry name" value="ZnF_C2H2"/>
    <property type="match status" value="2"/>
</dbReference>
<feature type="compositionally biased region" description="Basic and acidic residues" evidence="2">
    <location>
        <begin position="75"/>
        <end position="85"/>
    </location>
</feature>
<keyword evidence="5" id="KW-1185">Reference proteome</keyword>
<dbReference type="PANTHER" id="PTHR46082:SF6">
    <property type="entry name" value="AAA+ ATPASE DOMAIN-CONTAINING PROTEIN-RELATED"/>
    <property type="match status" value="1"/>
</dbReference>
<feature type="domain" description="C2H2-type" evidence="3">
    <location>
        <begin position="57"/>
        <end position="80"/>
    </location>
</feature>
<dbReference type="InterPro" id="IPR053137">
    <property type="entry name" value="NLR-like"/>
</dbReference>
<organism evidence="4 5">
    <name type="scientific">Byssothecium circinans</name>
    <dbReference type="NCBI Taxonomy" id="147558"/>
    <lineage>
        <taxon>Eukaryota</taxon>
        <taxon>Fungi</taxon>
        <taxon>Dikarya</taxon>
        <taxon>Ascomycota</taxon>
        <taxon>Pezizomycotina</taxon>
        <taxon>Dothideomycetes</taxon>
        <taxon>Pleosporomycetidae</taxon>
        <taxon>Pleosporales</taxon>
        <taxon>Massarineae</taxon>
        <taxon>Massarinaceae</taxon>
        <taxon>Byssothecium</taxon>
    </lineage>
</organism>
<dbReference type="InterPro" id="IPR056681">
    <property type="entry name" value="DUF7779"/>
</dbReference>
<gene>
    <name evidence="4" type="ORF">CC80DRAFT_512061</name>
</gene>
<keyword evidence="1" id="KW-0863">Zinc-finger</keyword>
<evidence type="ECO:0000256" key="2">
    <source>
        <dbReference type="SAM" id="MobiDB-lite"/>
    </source>
</evidence>
<dbReference type="InterPro" id="IPR027417">
    <property type="entry name" value="P-loop_NTPase"/>
</dbReference>
<dbReference type="Gene3D" id="3.40.50.300">
    <property type="entry name" value="P-loop containing nucleotide triphosphate hydrolases"/>
    <property type="match status" value="1"/>
</dbReference>
<dbReference type="SUPFAM" id="SSF52540">
    <property type="entry name" value="P-loop containing nucleoside triphosphate hydrolases"/>
    <property type="match status" value="1"/>
</dbReference>
<dbReference type="Gene3D" id="1.25.40.10">
    <property type="entry name" value="Tetratricopeptide repeat domain"/>
    <property type="match status" value="1"/>
</dbReference>
<evidence type="ECO:0000313" key="5">
    <source>
        <dbReference type="Proteomes" id="UP000800035"/>
    </source>
</evidence>
<keyword evidence="1" id="KW-0479">Metal-binding</keyword>
<dbReference type="PROSITE" id="PS00028">
    <property type="entry name" value="ZINC_FINGER_C2H2_1"/>
    <property type="match status" value="1"/>
</dbReference>
<dbReference type="Gene3D" id="3.30.160.60">
    <property type="entry name" value="Classic Zinc Finger"/>
    <property type="match status" value="1"/>
</dbReference>
<feature type="region of interest" description="Disordered" evidence="2">
    <location>
        <begin position="75"/>
        <end position="96"/>
    </location>
</feature>
<dbReference type="Pfam" id="PF13374">
    <property type="entry name" value="TPR_10"/>
    <property type="match status" value="2"/>
</dbReference>
<dbReference type="AlphaFoldDB" id="A0A6A5UIF0"/>
<evidence type="ECO:0000256" key="1">
    <source>
        <dbReference type="PROSITE-ProRule" id="PRU00042"/>
    </source>
</evidence>
<protein>
    <recommendedName>
        <fullName evidence="3">C2H2-type domain-containing protein</fullName>
    </recommendedName>
</protein>
<dbReference type="OrthoDB" id="20872at2759"/>
<sequence length="633" mass="71931">MHTSDPRPPTSLLPSEAPMTLMCPIQGCTASFYGKYRKGNLTRHTKTSHTDGSQVFYTCEYCLRTFRRMDARLKHERKSHPELSRRPALPRKPTVGDTITFNYGPSANKQQQNREAFSTVPFGRDPDFVDRPDILAWIHEKCAAPTNRAALVGLGGVGKSQLAIEYCHYVREASPQTWVFWVHAGTRARFEGAYRGIADQLKLPGRDDPKINVLQLVTNWLRDEANGRWTMVLDNADDVGVFYPKQKRRRDDSEDMLGALASFLPQSCNGFILVTSRSKDAASRLVGSYQNIKDVNAMDEDQAMQLLRNKLYNIPDEGGMAALIRALDCIPLAISQAVAYINQSARMTVSRYLQEFWKNDMKKSSLLHRDAGDLRRDESASNSVFITWERSFEQIREERPSAADLLSLMSFFDPRGIPESVLRVHTTRASPRANNPILDYSENEDCGDFDDDLDILVAYSLVRVAEDSGVCEMHQLVQFCTREWLSSFHKAEQWKRRFMALIAQEFPKGSFDNWTRCQALFPHVTLMFENEPTQEELLADWAQVLSNAGWYLWMKGQYKEAERIVTKAVKAREKLAGEDDLGTLISGKYKAAEDMNRRALEGREKALGKEHPDTLASVSNLASVLRSKVIIIY</sequence>
<dbReference type="InterPro" id="IPR011990">
    <property type="entry name" value="TPR-like_helical_dom_sf"/>
</dbReference>
<dbReference type="GO" id="GO:0008270">
    <property type="term" value="F:zinc ion binding"/>
    <property type="evidence" value="ECO:0007669"/>
    <property type="project" value="UniProtKB-KW"/>
</dbReference>
<dbReference type="InterPro" id="IPR013087">
    <property type="entry name" value="Znf_C2H2_type"/>
</dbReference>
<dbReference type="PROSITE" id="PS50157">
    <property type="entry name" value="ZINC_FINGER_C2H2_2"/>
    <property type="match status" value="1"/>
</dbReference>
<dbReference type="EMBL" id="ML976978">
    <property type="protein sequence ID" value="KAF1962686.1"/>
    <property type="molecule type" value="Genomic_DNA"/>
</dbReference>
<dbReference type="PANTHER" id="PTHR46082">
    <property type="entry name" value="ATP/GTP-BINDING PROTEIN-RELATED"/>
    <property type="match status" value="1"/>
</dbReference>
<evidence type="ECO:0000313" key="4">
    <source>
        <dbReference type="EMBL" id="KAF1962686.1"/>
    </source>
</evidence>
<reference evidence="4" key="1">
    <citation type="journal article" date="2020" name="Stud. Mycol.">
        <title>101 Dothideomycetes genomes: a test case for predicting lifestyles and emergence of pathogens.</title>
        <authorList>
            <person name="Haridas S."/>
            <person name="Albert R."/>
            <person name="Binder M."/>
            <person name="Bloem J."/>
            <person name="Labutti K."/>
            <person name="Salamov A."/>
            <person name="Andreopoulos B."/>
            <person name="Baker S."/>
            <person name="Barry K."/>
            <person name="Bills G."/>
            <person name="Bluhm B."/>
            <person name="Cannon C."/>
            <person name="Castanera R."/>
            <person name="Culley D."/>
            <person name="Daum C."/>
            <person name="Ezra D."/>
            <person name="Gonzalez J."/>
            <person name="Henrissat B."/>
            <person name="Kuo A."/>
            <person name="Liang C."/>
            <person name="Lipzen A."/>
            <person name="Lutzoni F."/>
            <person name="Magnuson J."/>
            <person name="Mondo S."/>
            <person name="Nolan M."/>
            <person name="Ohm R."/>
            <person name="Pangilinan J."/>
            <person name="Park H.-J."/>
            <person name="Ramirez L."/>
            <person name="Alfaro M."/>
            <person name="Sun H."/>
            <person name="Tritt A."/>
            <person name="Yoshinaga Y."/>
            <person name="Zwiers L.-H."/>
            <person name="Turgeon B."/>
            <person name="Goodwin S."/>
            <person name="Spatafora J."/>
            <person name="Crous P."/>
            <person name="Grigoriev I."/>
        </authorList>
    </citation>
    <scope>NUCLEOTIDE SEQUENCE</scope>
    <source>
        <strain evidence="4">CBS 675.92</strain>
    </source>
</reference>
<evidence type="ECO:0000259" key="3">
    <source>
        <dbReference type="PROSITE" id="PS50157"/>
    </source>
</evidence>
<proteinExistence type="predicted"/>
<accession>A0A6A5UIF0</accession>
<dbReference type="Proteomes" id="UP000800035">
    <property type="component" value="Unassembled WGS sequence"/>
</dbReference>
<name>A0A6A5UIF0_9PLEO</name>